<gene>
    <name evidence="1" type="ORF">HXA33_11440</name>
</gene>
<organism evidence="1 2">
    <name type="scientific">Salipaludibacillus agaradhaerens</name>
    <name type="common">Bacillus agaradhaerens</name>
    <dbReference type="NCBI Taxonomy" id="76935"/>
    <lineage>
        <taxon>Bacteria</taxon>
        <taxon>Bacillati</taxon>
        <taxon>Bacillota</taxon>
        <taxon>Bacilli</taxon>
        <taxon>Bacillales</taxon>
        <taxon>Bacillaceae</taxon>
    </lineage>
</organism>
<accession>A0A9Q4FZ94</accession>
<keyword evidence="2" id="KW-1185">Reference proteome</keyword>
<dbReference type="Proteomes" id="UP001057753">
    <property type="component" value="Unassembled WGS sequence"/>
</dbReference>
<dbReference type="EMBL" id="JABXYM010000001">
    <property type="protein sequence ID" value="MCR6097171.1"/>
    <property type="molecule type" value="Genomic_DNA"/>
</dbReference>
<dbReference type="RefSeq" id="WP_257821603.1">
    <property type="nucleotide sequence ID" value="NZ_JABXYM010000001.1"/>
</dbReference>
<evidence type="ECO:0000313" key="2">
    <source>
        <dbReference type="Proteomes" id="UP001057753"/>
    </source>
</evidence>
<reference evidence="1" key="1">
    <citation type="submission" date="2020-06" db="EMBL/GenBank/DDBJ databases">
        <title>Insight into the genomes of haloalkaliphilic bacilli from Kenyan soda lakes.</title>
        <authorList>
            <person name="Mwirichia R."/>
            <person name="Villamizar G.C."/>
            <person name="Poehlein A."/>
            <person name="Mugweru J."/>
            <person name="Kipnyargis A."/>
            <person name="Kiplimo D."/>
            <person name="Orwa P."/>
            <person name="Daniel R."/>
        </authorList>
    </citation>
    <scope>NUCLEOTIDE SEQUENCE</scope>
    <source>
        <strain evidence="1">B1096_S55</strain>
    </source>
</reference>
<comment type="caution">
    <text evidence="1">The sequence shown here is derived from an EMBL/GenBank/DDBJ whole genome shotgun (WGS) entry which is preliminary data.</text>
</comment>
<sequence length="54" mass="6460">MGEVFEFEIIDLVIDKLRKQKDRIIEMDSRIVGHLKLYVPENQEPNTRIKQSFV</sequence>
<evidence type="ECO:0000313" key="1">
    <source>
        <dbReference type="EMBL" id="MCR6097171.1"/>
    </source>
</evidence>
<name>A0A9Q4FZ94_SALAG</name>
<protein>
    <submittedName>
        <fullName evidence="1">Uncharacterized protein</fullName>
    </submittedName>
</protein>
<proteinExistence type="predicted"/>
<dbReference type="AlphaFoldDB" id="A0A9Q4FZ94"/>